<evidence type="ECO:0000313" key="2">
    <source>
        <dbReference type="EMBL" id="CQD06657.1"/>
    </source>
</evidence>
<proteinExistence type="predicted"/>
<dbReference type="EMBL" id="CTEC01000001">
    <property type="protein sequence ID" value="CQD06657.1"/>
    <property type="molecule type" value="Genomic_DNA"/>
</dbReference>
<sequence length="140" mass="15847">MTSNTDAAGRWLDVLATGAVRAWDGLVNAEFSMHAPLMPGEAETPTIGLEANRTRVEAIWQAWETFEFTDVSIHAAADDPDLVFVTARSQAKTVWGAPYRNRYIIRLRFRDGELLEHLEFMDPRPILEAFDGHFQKGTRQ</sequence>
<dbReference type="Pfam" id="PF12680">
    <property type="entry name" value="SnoaL_2"/>
    <property type="match status" value="1"/>
</dbReference>
<evidence type="ECO:0000259" key="1">
    <source>
        <dbReference type="Pfam" id="PF12680"/>
    </source>
</evidence>
<dbReference type="Proteomes" id="UP000199601">
    <property type="component" value="Unassembled WGS sequence"/>
</dbReference>
<organism evidence="2 3">
    <name type="scientific">Mycobacterium europaeum</name>
    <dbReference type="NCBI Taxonomy" id="761804"/>
    <lineage>
        <taxon>Bacteria</taxon>
        <taxon>Bacillati</taxon>
        <taxon>Actinomycetota</taxon>
        <taxon>Actinomycetes</taxon>
        <taxon>Mycobacteriales</taxon>
        <taxon>Mycobacteriaceae</taxon>
        <taxon>Mycobacterium</taxon>
        <taxon>Mycobacterium simiae complex</taxon>
    </lineage>
</organism>
<reference evidence="3" key="1">
    <citation type="submission" date="2015-03" db="EMBL/GenBank/DDBJ databases">
        <authorList>
            <person name="Urmite Genomes"/>
        </authorList>
    </citation>
    <scope>NUCLEOTIDE SEQUENCE [LARGE SCALE GENOMIC DNA]</scope>
    <source>
        <strain evidence="3">CSUR P1344</strain>
    </source>
</reference>
<feature type="domain" description="SnoaL-like" evidence="1">
    <location>
        <begin position="10"/>
        <end position="117"/>
    </location>
</feature>
<dbReference type="InterPro" id="IPR037401">
    <property type="entry name" value="SnoaL-like"/>
</dbReference>
<evidence type="ECO:0000313" key="3">
    <source>
        <dbReference type="Proteomes" id="UP000199601"/>
    </source>
</evidence>
<dbReference type="AlphaFoldDB" id="A0A0U1D277"/>
<gene>
    <name evidence="2" type="ORF">BN000_01325</name>
</gene>
<dbReference type="SUPFAM" id="SSF54427">
    <property type="entry name" value="NTF2-like"/>
    <property type="match status" value="1"/>
</dbReference>
<name>A0A0U1D277_9MYCO</name>
<dbReference type="Gene3D" id="3.10.450.50">
    <property type="match status" value="1"/>
</dbReference>
<keyword evidence="3" id="KW-1185">Reference proteome</keyword>
<dbReference type="RefSeq" id="WP_090419249.1">
    <property type="nucleotide sequence ID" value="NZ_CTEC01000001.1"/>
</dbReference>
<dbReference type="InterPro" id="IPR032710">
    <property type="entry name" value="NTF2-like_dom_sf"/>
</dbReference>
<accession>A0A0U1D277</accession>
<protein>
    <submittedName>
        <fullName evidence="2">SnoaL-like domain protein</fullName>
    </submittedName>
</protein>